<sequence>MAKVAFMIRHIVLFTWTEEATDEQKARVVTELRKLPGQIPQLRSYTVGADAGVNQDTWDFAVVADFDSVDDYLVYRDDPGHQAVIAEHIKPIVARRAAVQLSL</sequence>
<name>A0ABN2F8R0_9ACTN</name>
<evidence type="ECO:0000313" key="4">
    <source>
        <dbReference type="Proteomes" id="UP001500064"/>
    </source>
</evidence>
<accession>A0ABN2F8R0</accession>
<dbReference type="Pfam" id="PF07876">
    <property type="entry name" value="Dabb"/>
    <property type="match status" value="1"/>
</dbReference>
<reference evidence="3 4" key="1">
    <citation type="journal article" date="2019" name="Int. J. Syst. Evol. Microbiol.">
        <title>The Global Catalogue of Microorganisms (GCM) 10K type strain sequencing project: providing services to taxonomists for standard genome sequencing and annotation.</title>
        <authorList>
            <consortium name="The Broad Institute Genomics Platform"/>
            <consortium name="The Broad Institute Genome Sequencing Center for Infectious Disease"/>
            <person name="Wu L."/>
            <person name="Ma J."/>
        </authorList>
    </citation>
    <scope>NUCLEOTIDE SEQUENCE [LARGE SCALE GENOMIC DNA]</scope>
    <source>
        <strain evidence="3 4">JCM 13929</strain>
    </source>
</reference>
<evidence type="ECO:0000259" key="2">
    <source>
        <dbReference type="PROSITE" id="PS51502"/>
    </source>
</evidence>
<dbReference type="SMART" id="SM00886">
    <property type="entry name" value="Dabb"/>
    <property type="match status" value="1"/>
</dbReference>
<dbReference type="Proteomes" id="UP001500064">
    <property type="component" value="Unassembled WGS sequence"/>
</dbReference>
<protein>
    <recommendedName>
        <fullName evidence="2">Stress-response A/B barrel domain-containing protein</fullName>
    </recommendedName>
</protein>
<dbReference type="PANTHER" id="PTHR33178:SF10">
    <property type="entry name" value="STRESS-RESPONSE A_B BARREL DOMAIN-CONTAINING PROTEIN"/>
    <property type="match status" value="1"/>
</dbReference>
<gene>
    <name evidence="3" type="ORF">GCM10009733_033530</name>
</gene>
<evidence type="ECO:0000313" key="3">
    <source>
        <dbReference type="EMBL" id="GAA1633837.1"/>
    </source>
</evidence>
<dbReference type="PROSITE" id="PS51502">
    <property type="entry name" value="S_R_A_B_BARREL"/>
    <property type="match status" value="1"/>
</dbReference>
<evidence type="ECO:0000256" key="1">
    <source>
        <dbReference type="ARBA" id="ARBA00011738"/>
    </source>
</evidence>
<comment type="caution">
    <text evidence="3">The sequence shown here is derived from an EMBL/GenBank/DDBJ whole genome shotgun (WGS) entry which is preliminary data.</text>
</comment>
<proteinExistence type="predicted"/>
<comment type="subunit">
    <text evidence="1">Homodimer.</text>
</comment>
<dbReference type="EMBL" id="BAAAMU010000020">
    <property type="protein sequence ID" value="GAA1633837.1"/>
    <property type="molecule type" value="Genomic_DNA"/>
</dbReference>
<feature type="domain" description="Stress-response A/B barrel" evidence="2">
    <location>
        <begin position="8"/>
        <end position="101"/>
    </location>
</feature>
<dbReference type="InterPro" id="IPR011008">
    <property type="entry name" value="Dimeric_a/b-barrel"/>
</dbReference>
<dbReference type="InterPro" id="IPR013097">
    <property type="entry name" value="Dabb"/>
</dbReference>
<dbReference type="PANTHER" id="PTHR33178">
    <property type="match status" value="1"/>
</dbReference>
<organism evidence="3 4">
    <name type="scientific">Nonomuraea maheshkhaliensis</name>
    <dbReference type="NCBI Taxonomy" id="419590"/>
    <lineage>
        <taxon>Bacteria</taxon>
        <taxon>Bacillati</taxon>
        <taxon>Actinomycetota</taxon>
        <taxon>Actinomycetes</taxon>
        <taxon>Streptosporangiales</taxon>
        <taxon>Streptosporangiaceae</taxon>
        <taxon>Nonomuraea</taxon>
    </lineage>
</organism>
<dbReference type="Gene3D" id="3.30.70.100">
    <property type="match status" value="1"/>
</dbReference>
<dbReference type="SUPFAM" id="SSF54909">
    <property type="entry name" value="Dimeric alpha+beta barrel"/>
    <property type="match status" value="1"/>
</dbReference>
<keyword evidence="4" id="KW-1185">Reference proteome</keyword>
<dbReference type="InterPro" id="IPR044662">
    <property type="entry name" value="HS1/DABB1-like"/>
</dbReference>